<organism evidence="2 3">
    <name type="scientific">Trichonephila clavata</name>
    <name type="common">Joro spider</name>
    <name type="synonym">Nephila clavata</name>
    <dbReference type="NCBI Taxonomy" id="2740835"/>
    <lineage>
        <taxon>Eukaryota</taxon>
        <taxon>Metazoa</taxon>
        <taxon>Ecdysozoa</taxon>
        <taxon>Arthropoda</taxon>
        <taxon>Chelicerata</taxon>
        <taxon>Arachnida</taxon>
        <taxon>Araneae</taxon>
        <taxon>Araneomorphae</taxon>
        <taxon>Entelegynae</taxon>
        <taxon>Araneoidea</taxon>
        <taxon>Nephilidae</taxon>
        <taxon>Trichonephila</taxon>
    </lineage>
</organism>
<comment type="caution">
    <text evidence="2">The sequence shown here is derived from an EMBL/GenBank/DDBJ whole genome shotgun (WGS) entry which is preliminary data.</text>
</comment>
<accession>A0A8X6HX05</accession>
<name>A0A8X6HX05_TRICU</name>
<proteinExistence type="predicted"/>
<evidence type="ECO:0000256" key="1">
    <source>
        <dbReference type="SAM" id="MobiDB-lite"/>
    </source>
</evidence>
<protein>
    <submittedName>
        <fullName evidence="2">Uncharacterized protein</fullName>
    </submittedName>
</protein>
<dbReference type="EMBL" id="BMAO01009493">
    <property type="protein sequence ID" value="GFR31218.1"/>
    <property type="molecule type" value="Genomic_DNA"/>
</dbReference>
<feature type="non-terminal residue" evidence="2">
    <location>
        <position position="1"/>
    </location>
</feature>
<feature type="region of interest" description="Disordered" evidence="1">
    <location>
        <begin position="1"/>
        <end position="25"/>
    </location>
</feature>
<sequence length="149" mass="17072">EQSTECLRKGQDTSVPNTLKDSREESTAIFREIHRNRNLSKRGVGLEGKKETARAIKDYSKICEAAASLLNKRKLPRPFRSETRAIYSDYNGKTPSRQAREISAPSSKCESERRRYRRGCWRRDELEEEEATRALSMPVVATIKVAILV</sequence>
<keyword evidence="3" id="KW-1185">Reference proteome</keyword>
<feature type="region of interest" description="Disordered" evidence="1">
    <location>
        <begin position="86"/>
        <end position="108"/>
    </location>
</feature>
<dbReference type="Proteomes" id="UP000887116">
    <property type="component" value="Unassembled WGS sequence"/>
</dbReference>
<evidence type="ECO:0000313" key="2">
    <source>
        <dbReference type="EMBL" id="GFR31218.1"/>
    </source>
</evidence>
<reference evidence="2" key="1">
    <citation type="submission" date="2020-07" db="EMBL/GenBank/DDBJ databases">
        <title>Multicomponent nature underlies the extraordinary mechanical properties of spider dragline silk.</title>
        <authorList>
            <person name="Kono N."/>
            <person name="Nakamura H."/>
            <person name="Mori M."/>
            <person name="Yoshida Y."/>
            <person name="Ohtoshi R."/>
            <person name="Malay A.D."/>
            <person name="Moran D.A.P."/>
            <person name="Tomita M."/>
            <person name="Numata K."/>
            <person name="Arakawa K."/>
        </authorList>
    </citation>
    <scope>NUCLEOTIDE SEQUENCE</scope>
</reference>
<gene>
    <name evidence="2" type="ORF">TNCT_462951</name>
</gene>
<evidence type="ECO:0000313" key="3">
    <source>
        <dbReference type="Proteomes" id="UP000887116"/>
    </source>
</evidence>
<feature type="compositionally biased region" description="Basic and acidic residues" evidence="1">
    <location>
        <begin position="1"/>
        <end position="11"/>
    </location>
</feature>
<dbReference type="AlphaFoldDB" id="A0A8X6HX05"/>